<evidence type="ECO:0000256" key="3">
    <source>
        <dbReference type="ARBA" id="ARBA00012737"/>
    </source>
</evidence>
<evidence type="ECO:0000259" key="8">
    <source>
        <dbReference type="PROSITE" id="PS51278"/>
    </source>
</evidence>
<dbReference type="SUPFAM" id="SSF52402">
    <property type="entry name" value="Adenine nucleotide alpha hydrolases-like"/>
    <property type="match status" value="1"/>
</dbReference>
<dbReference type="PANTHER" id="PTHR43284">
    <property type="entry name" value="ASPARAGINE SYNTHETASE (GLUTAMINE-HYDROLYZING)"/>
    <property type="match status" value="1"/>
</dbReference>
<dbReference type="PIRSF" id="PIRSF001589">
    <property type="entry name" value="Asn_synthetase_glu-h"/>
    <property type="match status" value="1"/>
</dbReference>
<sequence length="625" mass="71210">MSGICGVVFHDGQRNVDSPHLSPMLEGLASRQNGQTFICRNVGLGSAPFPGRISVAHHEERNGQPMGLVLHGCIFNQQELFSDDVDRCSQIKALLTIYQKEGIGFVERIRGEFVIALWDGLQEILYLVTDRFRVHPLFYYLDQEKLVFASSIKALSACPLDIKRSINPCALVIMAASYSIPTPQTIFKEIKKIPPGSYLMMKHGQLTVKTYWDVQFSAPSRMPRRELTNALRDQFDEALSIRLACDGLRSQIGTFLSGGIDSTTVTGVITRLLQRQIDSFSIGFLEQSFNEMEYARIAAKAFGSGHHEYYVSAEDTMSALPILTEAFDEPYGNSSAIPAYFCAKLARDHGIKFLYAGDGGDELFAGNKRYATQKLFDYYFRMPVWLRRFFIEPSIFGLEPLLPVPILGKSKRYIQRAKVPYPSRLCAHGLYEIIPLPELFDDSILEAIGFDFNPYCAVHEHYAQAQANTELDRQLYVDLKLVMTDNDLIKVMKTTEAAGVTVRFPFMDHNFVEFAASVPAALKMRGLTLRTFFKDAYSDVLPQEIRNKSKHGFGLPIHIWLRTHQGLNEMMRDLVLSPRSVQRGYFKKKMLEKIVKDHQTDSTSFYGTILWNLMMLELWHRRYWN</sequence>
<keyword evidence="4" id="KW-0547">Nucleotide-binding</keyword>
<dbReference type="GO" id="GO:0006529">
    <property type="term" value="P:asparagine biosynthetic process"/>
    <property type="evidence" value="ECO:0007669"/>
    <property type="project" value="InterPro"/>
</dbReference>
<dbReference type="SUPFAM" id="SSF56235">
    <property type="entry name" value="N-terminal nucleophile aminohydrolases (Ntn hydrolases)"/>
    <property type="match status" value="1"/>
</dbReference>
<dbReference type="InterPro" id="IPR051786">
    <property type="entry name" value="ASN_synthetase/amidase"/>
</dbReference>
<name>A0AA96GTV3_9BACT</name>
<evidence type="ECO:0000256" key="5">
    <source>
        <dbReference type="ARBA" id="ARBA00022840"/>
    </source>
</evidence>
<evidence type="ECO:0000256" key="1">
    <source>
        <dbReference type="ARBA" id="ARBA00005187"/>
    </source>
</evidence>
<feature type="site" description="Important for beta-aspartyl-AMP intermediate formation" evidence="7">
    <location>
        <position position="358"/>
    </location>
</feature>
<dbReference type="CDD" id="cd01991">
    <property type="entry name" value="Asn_synthase_B_C"/>
    <property type="match status" value="1"/>
</dbReference>
<dbReference type="InterPro" id="IPR006426">
    <property type="entry name" value="Asn_synth_AEB"/>
</dbReference>
<dbReference type="Proteomes" id="UP001302494">
    <property type="component" value="Chromosome"/>
</dbReference>
<dbReference type="InterPro" id="IPR001962">
    <property type="entry name" value="Asn_synthase"/>
</dbReference>
<evidence type="ECO:0000256" key="2">
    <source>
        <dbReference type="ARBA" id="ARBA00005752"/>
    </source>
</evidence>
<dbReference type="PANTHER" id="PTHR43284:SF1">
    <property type="entry name" value="ASPARAGINE SYNTHETASE"/>
    <property type="match status" value="1"/>
</dbReference>
<evidence type="ECO:0000313" key="9">
    <source>
        <dbReference type="EMBL" id="WNM63979.1"/>
    </source>
</evidence>
<evidence type="ECO:0000256" key="6">
    <source>
        <dbReference type="ARBA" id="ARBA00048741"/>
    </source>
</evidence>
<comment type="catalytic activity">
    <reaction evidence="6">
        <text>L-aspartate + L-glutamine + ATP + H2O = L-asparagine + L-glutamate + AMP + diphosphate + H(+)</text>
        <dbReference type="Rhea" id="RHEA:12228"/>
        <dbReference type="ChEBI" id="CHEBI:15377"/>
        <dbReference type="ChEBI" id="CHEBI:15378"/>
        <dbReference type="ChEBI" id="CHEBI:29985"/>
        <dbReference type="ChEBI" id="CHEBI:29991"/>
        <dbReference type="ChEBI" id="CHEBI:30616"/>
        <dbReference type="ChEBI" id="CHEBI:33019"/>
        <dbReference type="ChEBI" id="CHEBI:58048"/>
        <dbReference type="ChEBI" id="CHEBI:58359"/>
        <dbReference type="ChEBI" id="CHEBI:456215"/>
        <dbReference type="EC" id="6.3.5.4"/>
    </reaction>
</comment>
<dbReference type="InterPro" id="IPR014729">
    <property type="entry name" value="Rossmann-like_a/b/a_fold"/>
</dbReference>
<gene>
    <name evidence="9" type="primary">asnB</name>
    <name evidence="9" type="ORF">PQG83_09535</name>
</gene>
<dbReference type="GO" id="GO:0004066">
    <property type="term" value="F:asparagine synthase (glutamine-hydrolyzing) activity"/>
    <property type="evidence" value="ECO:0007669"/>
    <property type="project" value="UniProtKB-EC"/>
</dbReference>
<dbReference type="PROSITE" id="PS51278">
    <property type="entry name" value="GATASE_TYPE_2"/>
    <property type="match status" value="1"/>
</dbReference>
<dbReference type="InterPro" id="IPR029055">
    <property type="entry name" value="Ntn_hydrolases_N"/>
</dbReference>
<dbReference type="KEGG" id="nneo:PQG83_09535"/>
<dbReference type="GO" id="GO:0005524">
    <property type="term" value="F:ATP binding"/>
    <property type="evidence" value="ECO:0007669"/>
    <property type="project" value="UniProtKB-KW"/>
</dbReference>
<feature type="domain" description="Glutamine amidotransferase type-2" evidence="8">
    <location>
        <begin position="5"/>
        <end position="204"/>
    </location>
</feature>
<comment type="similarity">
    <text evidence="2">Belongs to the asparagine synthetase family.</text>
</comment>
<dbReference type="GO" id="GO:0005829">
    <property type="term" value="C:cytosol"/>
    <property type="evidence" value="ECO:0007669"/>
    <property type="project" value="TreeGrafter"/>
</dbReference>
<dbReference type="RefSeq" id="WP_312748817.1">
    <property type="nucleotide sequence ID" value="NZ_CP116968.1"/>
</dbReference>
<evidence type="ECO:0000256" key="4">
    <source>
        <dbReference type="ARBA" id="ARBA00022741"/>
    </source>
</evidence>
<keyword evidence="9" id="KW-0436">Ligase</keyword>
<reference evidence="9 10" key="1">
    <citation type="submission" date="2023-01" db="EMBL/GenBank/DDBJ databases">
        <title>Cultivation and genomic characterization of new, ubiquitous marine nitrite-oxidizing bacteria from the Nitrospirales.</title>
        <authorList>
            <person name="Mueller A.J."/>
            <person name="Daebeler A."/>
            <person name="Herbold C.W."/>
            <person name="Kirkegaard R.H."/>
            <person name="Daims H."/>
        </authorList>
    </citation>
    <scope>NUCLEOTIDE SEQUENCE [LARGE SCALE GENOMIC DNA]</scope>
    <source>
        <strain evidence="9 10">DK</strain>
    </source>
</reference>
<dbReference type="NCBIfam" id="TIGR01536">
    <property type="entry name" value="asn_synth_AEB"/>
    <property type="match status" value="1"/>
</dbReference>
<dbReference type="EMBL" id="CP116968">
    <property type="protein sequence ID" value="WNM63979.1"/>
    <property type="molecule type" value="Genomic_DNA"/>
</dbReference>
<dbReference type="Gene3D" id="3.60.20.10">
    <property type="entry name" value="Glutamine Phosphoribosylpyrophosphate, subunit 1, domain 1"/>
    <property type="match status" value="1"/>
</dbReference>
<protein>
    <recommendedName>
        <fullName evidence="3">asparagine synthase (glutamine-hydrolyzing)</fullName>
        <ecNumber evidence="3">6.3.5.4</ecNumber>
    </recommendedName>
</protein>
<dbReference type="Pfam" id="PF13537">
    <property type="entry name" value="GATase_7"/>
    <property type="match status" value="1"/>
</dbReference>
<proteinExistence type="inferred from homology"/>
<dbReference type="EC" id="6.3.5.4" evidence="3"/>
<dbReference type="InterPro" id="IPR017932">
    <property type="entry name" value="GATase_2_dom"/>
</dbReference>
<keyword evidence="5" id="KW-0067">ATP-binding</keyword>
<dbReference type="Gene3D" id="3.40.50.620">
    <property type="entry name" value="HUPs"/>
    <property type="match status" value="2"/>
</dbReference>
<keyword evidence="10" id="KW-1185">Reference proteome</keyword>
<evidence type="ECO:0000256" key="7">
    <source>
        <dbReference type="PIRSR" id="PIRSR001589-3"/>
    </source>
</evidence>
<accession>A0AA96GTV3</accession>
<dbReference type="Pfam" id="PF00733">
    <property type="entry name" value="Asn_synthase"/>
    <property type="match status" value="1"/>
</dbReference>
<organism evidence="9 10">
    <name type="scientific">Candidatus Nitrospira neomarina</name>
    <dbReference type="NCBI Taxonomy" id="3020899"/>
    <lineage>
        <taxon>Bacteria</taxon>
        <taxon>Pseudomonadati</taxon>
        <taxon>Nitrospirota</taxon>
        <taxon>Nitrospiria</taxon>
        <taxon>Nitrospirales</taxon>
        <taxon>Nitrospiraceae</taxon>
        <taxon>Nitrospira</taxon>
    </lineage>
</organism>
<comment type="pathway">
    <text evidence="1">Amino-acid biosynthesis; L-asparagine biosynthesis; L-asparagine from L-aspartate (L-Gln route): step 1/1.</text>
</comment>
<evidence type="ECO:0000313" key="10">
    <source>
        <dbReference type="Proteomes" id="UP001302494"/>
    </source>
</evidence>
<dbReference type="AlphaFoldDB" id="A0AA96GTV3"/>